<accession>A0A2M7H4T4</accession>
<comment type="caution">
    <text evidence="3">The sequence shown here is derived from an EMBL/GenBank/DDBJ whole genome shotgun (WGS) entry which is preliminary data.</text>
</comment>
<keyword evidence="2" id="KW-1133">Transmembrane helix</keyword>
<feature type="compositionally biased region" description="Low complexity" evidence="1">
    <location>
        <begin position="58"/>
        <end position="69"/>
    </location>
</feature>
<gene>
    <name evidence="3" type="ORF">COW24_01200</name>
</gene>
<feature type="region of interest" description="Disordered" evidence="1">
    <location>
        <begin position="52"/>
        <end position="75"/>
    </location>
</feature>
<keyword evidence="2" id="KW-0812">Transmembrane</keyword>
<evidence type="ECO:0000313" key="3">
    <source>
        <dbReference type="EMBL" id="PIW37233.1"/>
    </source>
</evidence>
<name>A0A2M7H4T4_9BACT</name>
<organism evidence="3 4">
    <name type="scientific">Candidatus Kerfeldbacteria bacterium CG15_BIG_FIL_POST_REV_8_21_14_020_45_12</name>
    <dbReference type="NCBI Taxonomy" id="2014247"/>
    <lineage>
        <taxon>Bacteria</taxon>
        <taxon>Candidatus Kerfeldiibacteriota</taxon>
    </lineage>
</organism>
<protein>
    <submittedName>
        <fullName evidence="3">Uncharacterized protein</fullName>
    </submittedName>
</protein>
<dbReference type="EMBL" id="PFGC01000015">
    <property type="protein sequence ID" value="PIW37233.1"/>
    <property type="molecule type" value="Genomic_DNA"/>
</dbReference>
<reference evidence="3 4" key="1">
    <citation type="submission" date="2017-09" db="EMBL/GenBank/DDBJ databases">
        <title>Depth-based differentiation of microbial function through sediment-hosted aquifers and enrichment of novel symbionts in the deep terrestrial subsurface.</title>
        <authorList>
            <person name="Probst A.J."/>
            <person name="Ladd B."/>
            <person name="Jarett J.K."/>
            <person name="Geller-Mcgrath D.E."/>
            <person name="Sieber C.M."/>
            <person name="Emerson J.B."/>
            <person name="Anantharaman K."/>
            <person name="Thomas B.C."/>
            <person name="Malmstrom R."/>
            <person name="Stieglmeier M."/>
            <person name="Klingl A."/>
            <person name="Woyke T."/>
            <person name="Ryan C.M."/>
            <person name="Banfield J.F."/>
        </authorList>
    </citation>
    <scope>NUCLEOTIDE SEQUENCE [LARGE SCALE GENOMIC DNA]</scope>
    <source>
        <strain evidence="3">CG15_BIG_FIL_POST_REV_8_21_14_020_45_12</strain>
    </source>
</reference>
<evidence type="ECO:0000256" key="2">
    <source>
        <dbReference type="SAM" id="Phobius"/>
    </source>
</evidence>
<feature type="transmembrane region" description="Helical" evidence="2">
    <location>
        <begin position="6"/>
        <end position="26"/>
    </location>
</feature>
<dbReference type="AlphaFoldDB" id="A0A2M7H4T4"/>
<evidence type="ECO:0000313" key="4">
    <source>
        <dbReference type="Proteomes" id="UP000230292"/>
    </source>
</evidence>
<proteinExistence type="predicted"/>
<keyword evidence="2" id="KW-0472">Membrane</keyword>
<evidence type="ECO:0000256" key="1">
    <source>
        <dbReference type="SAM" id="MobiDB-lite"/>
    </source>
</evidence>
<sequence>MRIQTIFVPIMICAVSFIAGGVFFSYRENTRTIPATNTATVETNTNTVTATDMDDKINTPTINTNTNNNSSDQISESTLQFDHAVSVTPDDIYPYGAFCRINHYQDGFFVTFGGSSPLATESAKTAGGAESGSGYSYKLYTDDLEYTGEHGVISSTGGDSASVYAEGYYYFLSSDGGSWTILKIDPLTWQQVDSVDVDIDTQHEATNDQMLAYANGQIIASSLYDPNNTGQRVNQKETDPTKGYGTHNHVFDLDLNLLDEFVLEDTPHINASSLVFVDGVYNYVTATAYRGDIIVMRYDEDWKYLGVQTIAEHGNWAQGTAYDPVRKQFYVSYVDSGELGANGLRVPSNGLNIALGVYDANWNLIEKVPVTEYRTPDTATGRPWVTVYNDKVYVSYDIATFLKGEENKDWSCTVSVYTQ</sequence>
<dbReference type="Proteomes" id="UP000230292">
    <property type="component" value="Unassembled WGS sequence"/>
</dbReference>